<keyword evidence="3 9" id="KW-0812">Transmembrane</keyword>
<organism evidence="10 11">
    <name type="scientific">Lagenidium giganteum</name>
    <dbReference type="NCBI Taxonomy" id="4803"/>
    <lineage>
        <taxon>Eukaryota</taxon>
        <taxon>Sar</taxon>
        <taxon>Stramenopiles</taxon>
        <taxon>Oomycota</taxon>
        <taxon>Peronosporomycetes</taxon>
        <taxon>Pythiales</taxon>
        <taxon>Pythiaceae</taxon>
    </lineage>
</organism>
<feature type="binding site" evidence="7">
    <location>
        <position position="37"/>
    </location>
    <ligand>
        <name>Ca(2+)</name>
        <dbReference type="ChEBI" id="CHEBI:29108"/>
    </ligand>
</feature>
<dbReference type="PANTHER" id="PTHR46852:SF1">
    <property type="entry name" value="ALKALINE PHYTOCERAMIDASE FAMILY PROTEIN, EXPRESSED"/>
    <property type="match status" value="1"/>
</dbReference>
<dbReference type="Proteomes" id="UP001146120">
    <property type="component" value="Unassembled WGS sequence"/>
</dbReference>
<evidence type="ECO:0000256" key="6">
    <source>
        <dbReference type="ARBA" id="ARBA00023136"/>
    </source>
</evidence>
<evidence type="ECO:0000256" key="3">
    <source>
        <dbReference type="ARBA" id="ARBA00022692"/>
    </source>
</evidence>
<dbReference type="GO" id="GO:0046872">
    <property type="term" value="F:metal ion binding"/>
    <property type="evidence" value="ECO:0007669"/>
    <property type="project" value="UniProtKB-KW"/>
</dbReference>
<keyword evidence="8" id="KW-0862">Zinc</keyword>
<sequence length="284" mass="32809">MATFNDGENLSMRLLRADTKLSEAHGFWGPPTSTIDWCERNYEHSFYIAEFWNTVSNLLFVLLGLYGLWQSIRQGFEWRFHAQFIAVMITGLGSAMFHGTLQLVHQQCDETPMVWAMLVWIYIVYNREIVRTGVPDALVIAVLAASGIGFAVLHAIYRFTTAFQVFFGTLALLCCARLCLHYRDVKDPRARAVARSYVRNSLIGTAFWMLDYHYCHNIMQLPVNPQGHAWWHLFMGISSYHGPVFMQYVRMEQLQRKIEVRESMLGIRTIVVHDSDDSLKKKSV</sequence>
<dbReference type="Pfam" id="PF05875">
    <property type="entry name" value="Ceramidase"/>
    <property type="match status" value="1"/>
</dbReference>
<evidence type="ECO:0000256" key="2">
    <source>
        <dbReference type="ARBA" id="ARBA00009780"/>
    </source>
</evidence>
<feature type="binding site" evidence="7">
    <location>
        <position position="36"/>
    </location>
    <ligand>
        <name>Ca(2+)</name>
        <dbReference type="ChEBI" id="CHEBI:29108"/>
    </ligand>
</feature>
<reference evidence="10" key="2">
    <citation type="journal article" date="2023" name="Microbiol Resour">
        <title>Decontamination and Annotation of the Draft Genome Sequence of the Oomycete Lagenidium giganteum ARSEF 373.</title>
        <authorList>
            <person name="Morgan W.R."/>
            <person name="Tartar A."/>
        </authorList>
    </citation>
    <scope>NUCLEOTIDE SEQUENCE</scope>
    <source>
        <strain evidence="10">ARSEF 373</strain>
    </source>
</reference>
<dbReference type="GO" id="GO:0009651">
    <property type="term" value="P:response to salt stress"/>
    <property type="evidence" value="ECO:0007669"/>
    <property type="project" value="InterPro"/>
</dbReference>
<evidence type="ECO:0008006" key="12">
    <source>
        <dbReference type="Google" id="ProtNLM"/>
    </source>
</evidence>
<protein>
    <recommendedName>
        <fullName evidence="12">Alkaline phytoceramidase</fullName>
    </recommendedName>
</protein>
<keyword evidence="7" id="KW-0479">Metal-binding</keyword>
<comment type="cofactor">
    <cofactor evidence="8">
        <name>Zn(2+)</name>
        <dbReference type="ChEBI" id="CHEBI:29105"/>
    </cofactor>
</comment>
<dbReference type="EMBL" id="DAKRPA010000035">
    <property type="protein sequence ID" value="DBA02191.1"/>
    <property type="molecule type" value="Genomic_DNA"/>
</dbReference>
<feature type="transmembrane region" description="Helical" evidence="9">
    <location>
        <begin position="81"/>
        <end position="101"/>
    </location>
</feature>
<feature type="binding site" evidence="7">
    <location>
        <position position="39"/>
    </location>
    <ligand>
        <name>Ca(2+)</name>
        <dbReference type="ChEBI" id="CHEBI:29108"/>
    </ligand>
</feature>
<evidence type="ECO:0000256" key="8">
    <source>
        <dbReference type="PIRSR" id="PIRSR608901-2"/>
    </source>
</evidence>
<dbReference type="AlphaFoldDB" id="A0AAV2Z7A0"/>
<keyword evidence="4" id="KW-0378">Hydrolase</keyword>
<gene>
    <name evidence="10" type="ORF">N0F65_004826</name>
</gene>
<dbReference type="GO" id="GO:0016020">
    <property type="term" value="C:membrane"/>
    <property type="evidence" value="ECO:0007669"/>
    <property type="project" value="UniProtKB-SubCell"/>
</dbReference>
<comment type="similarity">
    <text evidence="2">Belongs to the alkaline ceramidase family.</text>
</comment>
<evidence type="ECO:0000256" key="9">
    <source>
        <dbReference type="SAM" id="Phobius"/>
    </source>
</evidence>
<keyword evidence="5 9" id="KW-1133">Transmembrane helix</keyword>
<name>A0AAV2Z7A0_9STRA</name>
<evidence type="ECO:0000313" key="10">
    <source>
        <dbReference type="EMBL" id="DBA02191.1"/>
    </source>
</evidence>
<dbReference type="InterPro" id="IPR044219">
    <property type="entry name" value="ACER_plant"/>
</dbReference>
<feature type="binding site" evidence="8">
    <location>
        <position position="228"/>
    </location>
    <ligand>
        <name>Zn(2+)</name>
        <dbReference type="ChEBI" id="CHEBI:29105"/>
        <note>catalytic</note>
    </ligand>
</feature>
<evidence type="ECO:0000256" key="1">
    <source>
        <dbReference type="ARBA" id="ARBA00004141"/>
    </source>
</evidence>
<dbReference type="GO" id="GO:0098542">
    <property type="term" value="P:defense response to other organism"/>
    <property type="evidence" value="ECO:0007669"/>
    <property type="project" value="InterPro"/>
</dbReference>
<dbReference type="PANTHER" id="PTHR46852">
    <property type="entry name" value="ALKALINE CERAMIDASE"/>
    <property type="match status" value="1"/>
</dbReference>
<feature type="transmembrane region" description="Helical" evidence="9">
    <location>
        <begin position="163"/>
        <end position="180"/>
    </location>
</feature>
<evidence type="ECO:0000313" key="11">
    <source>
        <dbReference type="Proteomes" id="UP001146120"/>
    </source>
</evidence>
<evidence type="ECO:0000256" key="7">
    <source>
        <dbReference type="PIRSR" id="PIRSR608901-1"/>
    </source>
</evidence>
<proteinExistence type="inferred from homology"/>
<feature type="transmembrane region" description="Helical" evidence="9">
    <location>
        <begin position="113"/>
        <end position="130"/>
    </location>
</feature>
<keyword evidence="7" id="KW-0106">Calcium</keyword>
<keyword evidence="6 9" id="KW-0472">Membrane</keyword>
<feature type="binding site" evidence="7">
    <location>
        <position position="41"/>
    </location>
    <ligand>
        <name>Ca(2+)</name>
        <dbReference type="ChEBI" id="CHEBI:29108"/>
    </ligand>
</feature>
<comment type="caution">
    <text evidence="10">The sequence shown here is derived from an EMBL/GenBank/DDBJ whole genome shotgun (WGS) entry which is preliminary data.</text>
</comment>
<feature type="transmembrane region" description="Helical" evidence="9">
    <location>
        <begin position="51"/>
        <end position="69"/>
    </location>
</feature>
<evidence type="ECO:0000256" key="4">
    <source>
        <dbReference type="ARBA" id="ARBA00022801"/>
    </source>
</evidence>
<comment type="subcellular location">
    <subcellularLocation>
        <location evidence="1">Membrane</location>
        <topology evidence="1">Multi-pass membrane protein</topology>
    </subcellularLocation>
</comment>
<feature type="transmembrane region" description="Helical" evidence="9">
    <location>
        <begin position="137"/>
        <end position="157"/>
    </location>
</feature>
<evidence type="ECO:0000256" key="5">
    <source>
        <dbReference type="ARBA" id="ARBA00022989"/>
    </source>
</evidence>
<feature type="binding site" evidence="8">
    <location>
        <position position="98"/>
    </location>
    <ligand>
        <name>Zn(2+)</name>
        <dbReference type="ChEBI" id="CHEBI:29105"/>
        <note>catalytic</note>
    </ligand>
</feature>
<reference evidence="10" key="1">
    <citation type="submission" date="2022-11" db="EMBL/GenBank/DDBJ databases">
        <authorList>
            <person name="Morgan W.R."/>
            <person name="Tartar A."/>
        </authorList>
    </citation>
    <scope>NUCLEOTIDE SEQUENCE</scope>
    <source>
        <strain evidence="10">ARSEF 373</strain>
    </source>
</reference>
<feature type="binding site" evidence="7">
    <location>
        <position position="50"/>
    </location>
    <ligand>
        <name>Ca(2+)</name>
        <dbReference type="ChEBI" id="CHEBI:29108"/>
    </ligand>
</feature>
<accession>A0AAV2Z7A0</accession>
<dbReference type="GO" id="GO:0006914">
    <property type="term" value="P:autophagy"/>
    <property type="evidence" value="ECO:0007669"/>
    <property type="project" value="InterPro"/>
</dbReference>
<feature type="binding site" evidence="8">
    <location>
        <position position="232"/>
    </location>
    <ligand>
        <name>Zn(2+)</name>
        <dbReference type="ChEBI" id="CHEBI:29105"/>
        <note>catalytic</note>
    </ligand>
</feature>
<keyword evidence="11" id="KW-1185">Reference proteome</keyword>
<dbReference type="GO" id="GO:0016811">
    <property type="term" value="F:hydrolase activity, acting on carbon-nitrogen (but not peptide) bonds, in linear amides"/>
    <property type="evidence" value="ECO:0007669"/>
    <property type="project" value="InterPro"/>
</dbReference>
<dbReference type="InterPro" id="IPR008901">
    <property type="entry name" value="ACER"/>
</dbReference>
<dbReference type="GO" id="GO:0006672">
    <property type="term" value="P:ceramide metabolic process"/>
    <property type="evidence" value="ECO:0007669"/>
    <property type="project" value="InterPro"/>
</dbReference>